<dbReference type="EMBL" id="CAJNOC010001223">
    <property type="protein sequence ID" value="CAF0846266.1"/>
    <property type="molecule type" value="Genomic_DNA"/>
</dbReference>
<dbReference type="SUPFAM" id="SSF48452">
    <property type="entry name" value="TPR-like"/>
    <property type="match status" value="1"/>
</dbReference>
<dbReference type="AlphaFoldDB" id="A0A813VPF6"/>
<keyword evidence="2" id="KW-0539">Nucleus</keyword>
<protein>
    <submittedName>
        <fullName evidence="3">Uncharacterized protein</fullName>
    </submittedName>
</protein>
<evidence type="ECO:0000256" key="1">
    <source>
        <dbReference type="ARBA" id="ARBA00004123"/>
    </source>
</evidence>
<dbReference type="OrthoDB" id="77564at2759"/>
<dbReference type="PANTHER" id="PTHR15502:SF7">
    <property type="entry name" value="CALCINEURIN-BINDING PROTEIN CABIN-1"/>
    <property type="match status" value="1"/>
</dbReference>
<dbReference type="PANTHER" id="PTHR15502">
    <property type="entry name" value="CALCINEURIN-BINDING PROTEIN CABIN 1-RELATED"/>
    <property type="match status" value="1"/>
</dbReference>
<dbReference type="Proteomes" id="UP000663879">
    <property type="component" value="Unassembled WGS sequence"/>
</dbReference>
<name>A0A813VPF6_9BILA</name>
<accession>A0A813VPF6</accession>
<proteinExistence type="predicted"/>
<dbReference type="GO" id="GO:0031491">
    <property type="term" value="F:nucleosome binding"/>
    <property type="evidence" value="ECO:0007669"/>
    <property type="project" value="TreeGrafter"/>
</dbReference>
<evidence type="ECO:0000256" key="2">
    <source>
        <dbReference type="ARBA" id="ARBA00023242"/>
    </source>
</evidence>
<comment type="subcellular location">
    <subcellularLocation>
        <location evidence="1">Nucleus</location>
    </subcellularLocation>
</comment>
<evidence type="ECO:0000313" key="4">
    <source>
        <dbReference type="Proteomes" id="UP000663879"/>
    </source>
</evidence>
<dbReference type="GO" id="GO:0006325">
    <property type="term" value="P:chromatin organization"/>
    <property type="evidence" value="ECO:0007669"/>
    <property type="project" value="InterPro"/>
</dbReference>
<evidence type="ECO:0000313" key="3">
    <source>
        <dbReference type="EMBL" id="CAF0846266.1"/>
    </source>
</evidence>
<sequence length="303" mass="34946">MDCAGLQALGSDSESLESDISLQDIEQGSNNELASKLAEKKDLESKENYLSNRKKEAENLYETYKNGLKYLANKEYLSAKDLFEQILKSPLIVEKSLECDEIEKDLTKLKYILFKNLSLIQSKYLENYKSALEFLIQAAKIDGTDLNLWYEIGCISLKIGKLIISKLAFEECLDLNQEHWPSLDNLIILLFAVGNYSECLKNIFVALKMDKYYLNGLICLKKIQLSNFSLFTNEIDNFIQTEYKECALEVDDILDQADEENYDELINRISFIKNLHHENVKIIKETQKIDDELVVSIKANMNR</sequence>
<dbReference type="Gene3D" id="1.25.40.10">
    <property type="entry name" value="Tetratricopeptide repeat domain"/>
    <property type="match status" value="1"/>
</dbReference>
<dbReference type="InterPro" id="IPR011990">
    <property type="entry name" value="TPR-like_helical_dom_sf"/>
</dbReference>
<reference evidence="3" key="1">
    <citation type="submission" date="2021-02" db="EMBL/GenBank/DDBJ databases">
        <authorList>
            <person name="Nowell W R."/>
        </authorList>
    </citation>
    <scope>NUCLEOTIDE SEQUENCE</scope>
    <source>
        <strain evidence="3">Ploen Becks lab</strain>
    </source>
</reference>
<gene>
    <name evidence="3" type="ORF">OXX778_LOCUS8716</name>
</gene>
<organism evidence="3 4">
    <name type="scientific">Brachionus calyciflorus</name>
    <dbReference type="NCBI Taxonomy" id="104777"/>
    <lineage>
        <taxon>Eukaryota</taxon>
        <taxon>Metazoa</taxon>
        <taxon>Spiralia</taxon>
        <taxon>Gnathifera</taxon>
        <taxon>Rotifera</taxon>
        <taxon>Eurotatoria</taxon>
        <taxon>Monogononta</taxon>
        <taxon>Pseudotrocha</taxon>
        <taxon>Ploima</taxon>
        <taxon>Brachionidae</taxon>
        <taxon>Brachionus</taxon>
    </lineage>
</organism>
<keyword evidence="4" id="KW-1185">Reference proteome</keyword>
<dbReference type="InterPro" id="IPR033053">
    <property type="entry name" value="Hir3/CABIN1"/>
</dbReference>
<dbReference type="GO" id="GO:0005634">
    <property type="term" value="C:nucleus"/>
    <property type="evidence" value="ECO:0007669"/>
    <property type="project" value="UniProtKB-SubCell"/>
</dbReference>
<comment type="caution">
    <text evidence="3">The sequence shown here is derived from an EMBL/GenBank/DDBJ whole genome shotgun (WGS) entry which is preliminary data.</text>
</comment>